<dbReference type="SUPFAM" id="SSF52540">
    <property type="entry name" value="P-loop containing nucleoside triphosphate hydrolases"/>
    <property type="match status" value="1"/>
</dbReference>
<evidence type="ECO:0000313" key="8">
    <source>
        <dbReference type="EMBL" id="EFP00905.1"/>
    </source>
</evidence>
<dbReference type="HOGENOM" id="CLU_779012_0_0_1"/>
<dbReference type="PROSITE" id="PS50893">
    <property type="entry name" value="ABC_TRANSPORTER_2"/>
    <property type="match status" value="1"/>
</dbReference>
<dbReference type="Pfam" id="PF16868">
    <property type="entry name" value="NMT1_3"/>
    <property type="match status" value="1"/>
</dbReference>
<dbReference type="PANTHER" id="PTHR43166">
    <property type="entry name" value="AMINO ACID IMPORT ATP-BINDING PROTEIN"/>
    <property type="match status" value="1"/>
</dbReference>
<dbReference type="InParanoid" id="E3NW48"/>
<accession>E3NW48</accession>
<dbReference type="NCBIfam" id="TIGR02122">
    <property type="entry name" value="TRAP_TAXI"/>
    <property type="match status" value="1"/>
</dbReference>
<dbReference type="Proteomes" id="UP000008281">
    <property type="component" value="Unassembled WGS sequence"/>
</dbReference>
<dbReference type="InterPro" id="IPR027417">
    <property type="entry name" value="P-loop_NTPase"/>
</dbReference>
<dbReference type="GO" id="GO:0016887">
    <property type="term" value="F:ATP hydrolysis activity"/>
    <property type="evidence" value="ECO:0007669"/>
    <property type="project" value="InterPro"/>
</dbReference>
<name>E3NW48_CAERE</name>
<dbReference type="Gene3D" id="3.40.50.300">
    <property type="entry name" value="P-loop containing nucleotide triphosphate hydrolases"/>
    <property type="match status" value="1"/>
</dbReference>
<comment type="similarity">
    <text evidence="2">Belongs to the ABC transporter superfamily.</text>
</comment>
<feature type="chain" id="PRO_5003179150" description="ABC transporter domain-containing protein" evidence="6">
    <location>
        <begin position="29"/>
        <end position="356"/>
    </location>
</feature>
<dbReference type="PANTHER" id="PTHR43166:SF9">
    <property type="entry name" value="GLUTAMATE_ASPARTATE IMPORT ATP-BINDING PROTEIN GLTL"/>
    <property type="match status" value="1"/>
</dbReference>
<evidence type="ECO:0000256" key="2">
    <source>
        <dbReference type="ARBA" id="ARBA00005417"/>
    </source>
</evidence>
<evidence type="ECO:0000256" key="5">
    <source>
        <dbReference type="ARBA" id="ARBA00023136"/>
    </source>
</evidence>
<protein>
    <recommendedName>
        <fullName evidence="7">ABC transporter domain-containing protein</fullName>
    </recommendedName>
</protein>
<dbReference type="OrthoDB" id="5869546at2759"/>
<comment type="subcellular location">
    <subcellularLocation>
        <location evidence="1">Cell membrane</location>
        <topology evidence="1">Peripheral membrane protein</topology>
    </subcellularLocation>
</comment>
<dbReference type="InterPro" id="IPR050086">
    <property type="entry name" value="MetN_ABC_transporter-like"/>
</dbReference>
<feature type="domain" description="ABC transporter" evidence="7">
    <location>
        <begin position="113"/>
        <end position="350"/>
    </location>
</feature>
<feature type="signal peptide" evidence="6">
    <location>
        <begin position="1"/>
        <end position="28"/>
    </location>
</feature>
<keyword evidence="4" id="KW-1003">Cell membrane</keyword>
<dbReference type="Gene3D" id="3.40.190.10">
    <property type="entry name" value="Periplasmic binding protein-like II"/>
    <property type="match status" value="1"/>
</dbReference>
<dbReference type="InterPro" id="IPR017871">
    <property type="entry name" value="ABC_transporter-like_CS"/>
</dbReference>
<dbReference type="STRING" id="31234.E3NW48"/>
<dbReference type="PROSITE" id="PS00211">
    <property type="entry name" value="ABC_TRANSPORTER_1"/>
    <property type="match status" value="1"/>
</dbReference>
<dbReference type="InterPro" id="IPR003439">
    <property type="entry name" value="ABC_transporter-like_ATP-bd"/>
</dbReference>
<dbReference type="InterPro" id="IPR011852">
    <property type="entry name" value="TRAP_TAXI"/>
</dbReference>
<keyword evidence="5" id="KW-0472">Membrane</keyword>
<evidence type="ECO:0000256" key="3">
    <source>
        <dbReference type="ARBA" id="ARBA00022448"/>
    </source>
</evidence>
<dbReference type="GO" id="GO:0005886">
    <property type="term" value="C:plasma membrane"/>
    <property type="evidence" value="ECO:0007669"/>
    <property type="project" value="UniProtKB-SubCell"/>
</dbReference>
<evidence type="ECO:0000313" key="9">
    <source>
        <dbReference type="Proteomes" id="UP000008281"/>
    </source>
</evidence>
<keyword evidence="3" id="KW-0813">Transport</keyword>
<evidence type="ECO:0000259" key="7">
    <source>
        <dbReference type="PROSITE" id="PS50893"/>
    </source>
</evidence>
<evidence type="ECO:0000256" key="4">
    <source>
        <dbReference type="ARBA" id="ARBA00022475"/>
    </source>
</evidence>
<dbReference type="AlphaFoldDB" id="E3NW48"/>
<keyword evidence="9" id="KW-1185">Reference proteome</keyword>
<proteinExistence type="inferred from homology"/>
<dbReference type="EMBL" id="DS271323">
    <property type="protein sequence ID" value="EFP00905.1"/>
    <property type="molecule type" value="Genomic_DNA"/>
</dbReference>
<dbReference type="eggNOG" id="KOG0055">
    <property type="taxonomic scope" value="Eukaryota"/>
</dbReference>
<gene>
    <name evidence="8" type="ORF">CRE_21105</name>
</gene>
<sequence length="356" mass="38013">MRGPRTVRTRILGVLLAAFAVLLGATGCADPGYDRTQQYFIAGGGIAGIYFNYGDQYAQALHRELGINVSVSETNGSVDNLQRVASGRALLGFAQADTAADAITGTGSFDTPLPLRAIARVYDESVQVVVPADSDVREIADLAGRTVSLGSATSGVQVIASRVLTASGVAPDRIENPALGLDESIAALRRGEIAAFFWSFNLFAHLTILVNVTLGPIKVHGVGREQAEREAMELLARVGVDKQASKLPAQLSGGQQQRVAIARSLAMHPKVMLFDEPTSALDPEMINEVLDVMVGLAKEGMTMIVVTHEMGFARRAADRVVFMADGQIVEQATPEEFFTNPQSTRAKDFLSKLITN</sequence>
<dbReference type="PROSITE" id="PS51257">
    <property type="entry name" value="PROKAR_LIPOPROTEIN"/>
    <property type="match status" value="1"/>
</dbReference>
<dbReference type="SUPFAM" id="SSF53850">
    <property type="entry name" value="Periplasmic binding protein-like II"/>
    <property type="match status" value="1"/>
</dbReference>
<reference evidence="8" key="1">
    <citation type="submission" date="2007-07" db="EMBL/GenBank/DDBJ databases">
        <title>PCAP assembly of the Caenorhabditis remanei genome.</title>
        <authorList>
            <consortium name="The Caenorhabditis remanei Sequencing Consortium"/>
            <person name="Wilson R.K."/>
        </authorList>
    </citation>
    <scope>NUCLEOTIDE SEQUENCE [LARGE SCALE GENOMIC DNA]</scope>
    <source>
        <strain evidence="8">PB4641</strain>
    </source>
</reference>
<evidence type="ECO:0000256" key="6">
    <source>
        <dbReference type="SAM" id="SignalP"/>
    </source>
</evidence>
<keyword evidence="6" id="KW-0732">Signal</keyword>
<evidence type="ECO:0000256" key="1">
    <source>
        <dbReference type="ARBA" id="ARBA00004202"/>
    </source>
</evidence>
<organism evidence="9">
    <name type="scientific">Caenorhabditis remanei</name>
    <name type="common">Caenorhabditis vulgaris</name>
    <dbReference type="NCBI Taxonomy" id="31234"/>
    <lineage>
        <taxon>Eukaryota</taxon>
        <taxon>Metazoa</taxon>
        <taxon>Ecdysozoa</taxon>
        <taxon>Nematoda</taxon>
        <taxon>Chromadorea</taxon>
        <taxon>Rhabditida</taxon>
        <taxon>Rhabditina</taxon>
        <taxon>Rhabditomorpha</taxon>
        <taxon>Rhabditoidea</taxon>
        <taxon>Rhabditidae</taxon>
        <taxon>Peloderinae</taxon>
        <taxon>Caenorhabditis</taxon>
    </lineage>
</organism>
<dbReference type="GO" id="GO:0005524">
    <property type="term" value="F:ATP binding"/>
    <property type="evidence" value="ECO:0007669"/>
    <property type="project" value="InterPro"/>
</dbReference>